<reference evidence="1 2" key="1">
    <citation type="submission" date="2015-04" db="EMBL/GenBank/DDBJ databases">
        <title>Complete genome sequence of Schizopora paradoxa KUC8140, a cosmopolitan wood degrader in East Asia.</title>
        <authorList>
            <consortium name="DOE Joint Genome Institute"/>
            <person name="Min B."/>
            <person name="Park H."/>
            <person name="Jang Y."/>
            <person name="Kim J.-J."/>
            <person name="Kim K.H."/>
            <person name="Pangilinan J."/>
            <person name="Lipzen A."/>
            <person name="Riley R."/>
            <person name="Grigoriev I.V."/>
            <person name="Spatafora J.W."/>
            <person name="Choi I.-G."/>
        </authorList>
    </citation>
    <scope>NUCLEOTIDE SEQUENCE [LARGE SCALE GENOMIC DNA]</scope>
    <source>
        <strain evidence="1 2">KUC8140</strain>
    </source>
</reference>
<gene>
    <name evidence="1" type="ORF">SCHPADRAFT_455968</name>
</gene>
<keyword evidence="2" id="KW-1185">Reference proteome</keyword>
<dbReference type="EMBL" id="KQ085993">
    <property type="protein sequence ID" value="KLO11723.1"/>
    <property type="molecule type" value="Genomic_DNA"/>
</dbReference>
<dbReference type="InParanoid" id="A0A0H2RQH6"/>
<accession>A0A0H2RQH6</accession>
<name>A0A0H2RQH6_9AGAM</name>
<organism evidence="1 2">
    <name type="scientific">Schizopora paradoxa</name>
    <dbReference type="NCBI Taxonomy" id="27342"/>
    <lineage>
        <taxon>Eukaryota</taxon>
        <taxon>Fungi</taxon>
        <taxon>Dikarya</taxon>
        <taxon>Basidiomycota</taxon>
        <taxon>Agaricomycotina</taxon>
        <taxon>Agaricomycetes</taxon>
        <taxon>Hymenochaetales</taxon>
        <taxon>Schizoporaceae</taxon>
        <taxon>Schizopora</taxon>
    </lineage>
</organism>
<sequence length="192" mass="21271">MLEFIPYRTGYDEFQDMQVDSEVWQPVDNYGGNHLTSPNQGGVGQPHLRMPQLWREQGQEHPESQPYHHTPFYLRQPGANYGARRPSDAMPIMHRESAVRCANSPSPPYQSQDFHNGAPYGVQAGVSSAMYAQGMNGVRYDAPYAIPGVDGAMRRESTVTIPMRSPPPPIPGPTHHPDAHSSWVCNYALGGA</sequence>
<protein>
    <submittedName>
        <fullName evidence="1">Uncharacterized protein</fullName>
    </submittedName>
</protein>
<evidence type="ECO:0000313" key="1">
    <source>
        <dbReference type="EMBL" id="KLO11723.1"/>
    </source>
</evidence>
<dbReference type="AlphaFoldDB" id="A0A0H2RQH6"/>
<evidence type="ECO:0000313" key="2">
    <source>
        <dbReference type="Proteomes" id="UP000053477"/>
    </source>
</evidence>
<dbReference type="Proteomes" id="UP000053477">
    <property type="component" value="Unassembled WGS sequence"/>
</dbReference>
<proteinExistence type="predicted"/>